<accession>A0A482TBV3</accession>
<name>A0A482TBV3_9EURY</name>
<sequence length="234" mass="25629">MTTSDRSSATDFRVAQQWDDGLSWISDPDEIVRRASHAVRGDDDGVWLFDPVDAPGIDDAIAELGPVEGVAVLSAYHARDAGAFATRHDVPVSIPRWLPRVADRVDAAVERFSGEIGDSGFRVRRYEPIPGWSEAIAYRSSDDILYTPEVLGTAPLYTVGQERLGLYLPQRLFPPTSFTEYAPERILVGHGDGLSREATAALTDAVTNGRKRLPRAILKHGPTQFRAAIASMID</sequence>
<reference evidence="1 2" key="1">
    <citation type="submission" date="2018-12" db="EMBL/GenBank/DDBJ databases">
        <title>Genome analysis provides insights into bioremediation potentialities of Halogeometricum borinquense strain N11.</title>
        <authorList>
            <person name="Najjari A."/>
            <person name="Youssef N."/>
            <person name="Fhoula I."/>
            <person name="Ben Dhia O."/>
            <person name="Mahjoubi M."/>
            <person name="Ouzari H.I."/>
            <person name="Cherif A."/>
        </authorList>
    </citation>
    <scope>NUCLEOTIDE SEQUENCE [LARGE SCALE GENOMIC DNA]</scope>
    <source>
        <strain evidence="1 2">N11</strain>
    </source>
</reference>
<evidence type="ECO:0008006" key="3">
    <source>
        <dbReference type="Google" id="ProtNLM"/>
    </source>
</evidence>
<evidence type="ECO:0000313" key="1">
    <source>
        <dbReference type="EMBL" id="RYJ14202.1"/>
    </source>
</evidence>
<evidence type="ECO:0000313" key="2">
    <source>
        <dbReference type="Proteomes" id="UP000294028"/>
    </source>
</evidence>
<dbReference type="RefSeq" id="WP_129784565.1">
    <property type="nucleotide sequence ID" value="NZ_RZHH01000002.1"/>
</dbReference>
<proteinExistence type="predicted"/>
<dbReference type="AlphaFoldDB" id="A0A482TBV3"/>
<dbReference type="EMBL" id="RZHH01000002">
    <property type="protein sequence ID" value="RYJ14202.1"/>
    <property type="molecule type" value="Genomic_DNA"/>
</dbReference>
<gene>
    <name evidence="1" type="ORF">ELS19_09675</name>
</gene>
<dbReference type="Proteomes" id="UP000294028">
    <property type="component" value="Unassembled WGS sequence"/>
</dbReference>
<protein>
    <recommendedName>
        <fullName evidence="3">MBL fold metallo-hydrolase</fullName>
    </recommendedName>
</protein>
<comment type="caution">
    <text evidence="1">The sequence shown here is derived from an EMBL/GenBank/DDBJ whole genome shotgun (WGS) entry which is preliminary data.</text>
</comment>
<organism evidence="1 2">
    <name type="scientific">Halogeometricum borinquense</name>
    <dbReference type="NCBI Taxonomy" id="60847"/>
    <lineage>
        <taxon>Archaea</taxon>
        <taxon>Methanobacteriati</taxon>
        <taxon>Methanobacteriota</taxon>
        <taxon>Stenosarchaea group</taxon>
        <taxon>Halobacteria</taxon>
        <taxon>Halobacteriales</taxon>
        <taxon>Haloferacaceae</taxon>
        <taxon>Halogeometricum</taxon>
    </lineage>
</organism>